<dbReference type="PANTHER" id="PTHR13906:SF16">
    <property type="entry name" value="LYSOPHOSPHOLIPID ACYLTRANSFERASE 7"/>
    <property type="match status" value="1"/>
</dbReference>
<gene>
    <name evidence="12" type="ORF">ACAOBT_LOCUS17162</name>
</gene>
<dbReference type="GO" id="GO:0030258">
    <property type="term" value="P:lipid modification"/>
    <property type="evidence" value="ECO:0007669"/>
    <property type="project" value="TreeGrafter"/>
</dbReference>
<accession>A0A9P0L0V1</accession>
<organism evidence="12 13">
    <name type="scientific">Acanthoscelides obtectus</name>
    <name type="common">Bean weevil</name>
    <name type="synonym">Bruchus obtectus</name>
    <dbReference type="NCBI Taxonomy" id="200917"/>
    <lineage>
        <taxon>Eukaryota</taxon>
        <taxon>Metazoa</taxon>
        <taxon>Ecdysozoa</taxon>
        <taxon>Arthropoda</taxon>
        <taxon>Hexapoda</taxon>
        <taxon>Insecta</taxon>
        <taxon>Pterygota</taxon>
        <taxon>Neoptera</taxon>
        <taxon>Endopterygota</taxon>
        <taxon>Coleoptera</taxon>
        <taxon>Polyphaga</taxon>
        <taxon>Cucujiformia</taxon>
        <taxon>Chrysomeloidea</taxon>
        <taxon>Chrysomelidae</taxon>
        <taxon>Bruchinae</taxon>
        <taxon>Bruchini</taxon>
        <taxon>Acanthoscelides</taxon>
    </lineage>
</organism>
<feature type="transmembrane region" description="Helical" evidence="11">
    <location>
        <begin position="254"/>
        <end position="273"/>
    </location>
</feature>
<feature type="transmembrane region" description="Helical" evidence="11">
    <location>
        <begin position="6"/>
        <end position="22"/>
    </location>
</feature>
<dbReference type="InterPro" id="IPR004299">
    <property type="entry name" value="MBOAT_fam"/>
</dbReference>
<evidence type="ECO:0000256" key="9">
    <source>
        <dbReference type="ARBA" id="ARBA00025707"/>
    </source>
</evidence>
<dbReference type="GO" id="GO:0071617">
    <property type="term" value="F:lysophospholipid acyltransferase activity"/>
    <property type="evidence" value="ECO:0007669"/>
    <property type="project" value="TreeGrafter"/>
</dbReference>
<dbReference type="OrthoDB" id="7663182at2759"/>
<evidence type="ECO:0000256" key="2">
    <source>
        <dbReference type="ARBA" id="ARBA00005074"/>
    </source>
</evidence>
<comment type="pathway">
    <text evidence="2">Lipid metabolism; phospholipid metabolism.</text>
</comment>
<evidence type="ECO:0000256" key="3">
    <source>
        <dbReference type="ARBA" id="ARBA00010323"/>
    </source>
</evidence>
<feature type="transmembrane region" description="Helical" evidence="11">
    <location>
        <begin position="201"/>
        <end position="220"/>
    </location>
</feature>
<evidence type="ECO:0000313" key="12">
    <source>
        <dbReference type="EMBL" id="CAH1986302.1"/>
    </source>
</evidence>
<protein>
    <recommendedName>
        <fullName evidence="10">Lysophospholipid acyltransferase 7</fullName>
    </recommendedName>
</protein>
<proteinExistence type="inferred from homology"/>
<reference evidence="12" key="1">
    <citation type="submission" date="2022-03" db="EMBL/GenBank/DDBJ databases">
        <authorList>
            <person name="Sayadi A."/>
        </authorList>
    </citation>
    <scope>NUCLEOTIDE SEQUENCE</scope>
</reference>
<dbReference type="GO" id="GO:0006661">
    <property type="term" value="P:phosphatidylinositol biosynthetic process"/>
    <property type="evidence" value="ECO:0007669"/>
    <property type="project" value="TreeGrafter"/>
</dbReference>
<dbReference type="EMBL" id="CAKOFQ010006996">
    <property type="protein sequence ID" value="CAH1986302.1"/>
    <property type="molecule type" value="Genomic_DNA"/>
</dbReference>
<evidence type="ECO:0000256" key="6">
    <source>
        <dbReference type="ARBA" id="ARBA00022989"/>
    </source>
</evidence>
<comment type="similarity">
    <text evidence="3">Belongs to the membrane-bound acyltransferase family.</text>
</comment>
<evidence type="ECO:0000256" key="10">
    <source>
        <dbReference type="ARBA" id="ARBA00093678"/>
    </source>
</evidence>
<dbReference type="Proteomes" id="UP001152888">
    <property type="component" value="Unassembled WGS sequence"/>
</dbReference>
<evidence type="ECO:0000256" key="4">
    <source>
        <dbReference type="ARBA" id="ARBA00022679"/>
    </source>
</evidence>
<sequence length="468" mass="54833">MNAEDITYLSLLALCMCFGLYYRKIDDPERKRCIGAAVGLLIAISVSGVHVVQVLISATVNALLIVHVDGRKCPTYVFTFAFLYLCFFRISEYFGIPYGSGHTNLVLMMVTLKTIGIAFEKSKSDQLKHKKDSDENRSEDEKLEDERCMIDDLNVFDVLCYVFCYCGVLTGPYFRYRTYLDHLYKPYHKYDNFKEELKKKVSWLPILMGIHVFTTYYWPIDYVNTEEFLNSSFFYRYWYIWPTFLIFRSRIYAGLILTEIVCIFAGLGVYPAFTEPKAGHGPTKNLKRLKELTHGELENIDYDYETIHCIDVLGSDLAPTSREAMKKWNITVQYWLAAYVYKQFPLKQYRTAATMLTSAIWHGVYTGYYLCIGTVPITLMFFEDLWVKILIKGKEGMELTIGRMIMLFLKTQLFSYQIMSFVLLELPKIFHYYNCVYHCVVIFHTIMYFVGMRMLKQKKLKENAEKVQ</sequence>
<feature type="transmembrane region" description="Helical" evidence="11">
    <location>
        <begin position="76"/>
        <end position="96"/>
    </location>
</feature>
<feature type="transmembrane region" description="Helical" evidence="11">
    <location>
        <begin position="430"/>
        <end position="451"/>
    </location>
</feature>
<feature type="transmembrane region" description="Helical" evidence="11">
    <location>
        <begin position="359"/>
        <end position="382"/>
    </location>
</feature>
<dbReference type="Pfam" id="PF03062">
    <property type="entry name" value="MBOAT"/>
    <property type="match status" value="1"/>
</dbReference>
<keyword evidence="7 11" id="KW-0472">Membrane</keyword>
<comment type="subcellular location">
    <subcellularLocation>
        <location evidence="1">Membrane</location>
        <topology evidence="1">Multi-pass membrane protein</topology>
    </subcellularLocation>
</comment>
<keyword evidence="6 11" id="KW-1133">Transmembrane helix</keyword>
<evidence type="ECO:0000256" key="7">
    <source>
        <dbReference type="ARBA" id="ARBA00023136"/>
    </source>
</evidence>
<name>A0A9P0L0V1_ACAOB</name>
<evidence type="ECO:0000256" key="5">
    <source>
        <dbReference type="ARBA" id="ARBA00022692"/>
    </source>
</evidence>
<dbReference type="InterPro" id="IPR049941">
    <property type="entry name" value="LPLAT_7/PORCN-like"/>
</dbReference>
<keyword evidence="8" id="KW-0012">Acyltransferase</keyword>
<keyword evidence="4" id="KW-0808">Transferase</keyword>
<evidence type="ECO:0000256" key="8">
    <source>
        <dbReference type="ARBA" id="ARBA00023315"/>
    </source>
</evidence>
<evidence type="ECO:0000313" key="13">
    <source>
        <dbReference type="Proteomes" id="UP001152888"/>
    </source>
</evidence>
<comment type="pathway">
    <text evidence="9">Phospholipid metabolism.</text>
</comment>
<keyword evidence="5 11" id="KW-0812">Transmembrane</keyword>
<dbReference type="AlphaFoldDB" id="A0A9P0L0V1"/>
<dbReference type="GO" id="GO:0044233">
    <property type="term" value="C:mitochondria-associated endoplasmic reticulum membrane contact site"/>
    <property type="evidence" value="ECO:0007669"/>
    <property type="project" value="TreeGrafter"/>
</dbReference>
<evidence type="ECO:0000256" key="11">
    <source>
        <dbReference type="SAM" id="Phobius"/>
    </source>
</evidence>
<dbReference type="PANTHER" id="PTHR13906">
    <property type="entry name" value="PORCUPINE"/>
    <property type="match status" value="1"/>
</dbReference>
<feature type="transmembrane region" description="Helical" evidence="11">
    <location>
        <begin position="34"/>
        <end position="56"/>
    </location>
</feature>
<evidence type="ECO:0000256" key="1">
    <source>
        <dbReference type="ARBA" id="ARBA00004141"/>
    </source>
</evidence>
<keyword evidence="13" id="KW-1185">Reference proteome</keyword>
<comment type="caution">
    <text evidence="12">The sequence shown here is derived from an EMBL/GenBank/DDBJ whole genome shotgun (WGS) entry which is preliminary data.</text>
</comment>
<dbReference type="GO" id="GO:0016020">
    <property type="term" value="C:membrane"/>
    <property type="evidence" value="ECO:0007669"/>
    <property type="project" value="UniProtKB-SubCell"/>
</dbReference>